<dbReference type="Gene3D" id="2.60.200.20">
    <property type="match status" value="1"/>
</dbReference>
<evidence type="ECO:0000313" key="3">
    <source>
        <dbReference type="Proteomes" id="UP000180166"/>
    </source>
</evidence>
<dbReference type="RefSeq" id="WP_071344522.1">
    <property type="nucleotide sequence ID" value="NZ_CP017839.1"/>
</dbReference>
<dbReference type="Proteomes" id="UP000180166">
    <property type="component" value="Chromosome"/>
</dbReference>
<sequence>MGRIPTTVGLIPGAGLVARFANLVIFLHGESPSTDRILGAAETAASAPDPGVAIAQRLAATVFSSGSAQPPAFGVVAPTAGGILILLRGPVTAAVDGPEGARTLSGERAMTWADEIVRNPVRRLTVIAEGVGGEIAHTDLRAGVVAGGGFVLHAPVSGLGAARLREAARNPAAEAGAKSAPEPTPKAAAEAMPNAPSKAMPNAPSKAMPNAPSKAMPNAPSKAMPNAPSKAMPNAPSKAMPNAPSKAMPNAPSKAMPNAPSKAMPNAPSKAMPNAPSEAMPSASSGAAPSAAAEEAPIPATTRRAPTPTPSHTRFSGPTPASGSGRGQPVSPTPESPAEAGAANPRNAATTPAPGSRLAGGSGSDRPGGVLDKRVRIEAQVDSGPATRATPAETRRAPATGPEHAHGPRAAGPDLSKRPAPDADSGAARRRADRPDPADQPPTAAYSPGAEALEESAPRGRGAPPPTTAAEAAVAGALTGAEGAVYPLDRPYVIGRDPMIDEAVRRAVASPIVIARDRHVSRVHARVFIENGLV</sequence>
<feature type="compositionally biased region" description="Low complexity" evidence="1">
    <location>
        <begin position="337"/>
        <end position="355"/>
    </location>
</feature>
<feature type="compositionally biased region" description="Low complexity" evidence="1">
    <location>
        <begin position="385"/>
        <end position="400"/>
    </location>
</feature>
<dbReference type="KEGG" id="nsr:NS506_06872"/>
<dbReference type="AlphaFoldDB" id="A0ABC8B4K6"/>
<organism evidence="2 3">
    <name type="scientific">Nocardia seriolae</name>
    <dbReference type="NCBI Taxonomy" id="37332"/>
    <lineage>
        <taxon>Bacteria</taxon>
        <taxon>Bacillati</taxon>
        <taxon>Actinomycetota</taxon>
        <taxon>Actinomycetes</taxon>
        <taxon>Mycobacteriales</taxon>
        <taxon>Nocardiaceae</taxon>
        <taxon>Nocardia</taxon>
    </lineage>
</organism>
<feature type="compositionally biased region" description="Low complexity" evidence="1">
    <location>
        <begin position="271"/>
        <end position="314"/>
    </location>
</feature>
<protein>
    <recommendedName>
        <fullName evidence="4">FHA domain-containing protein</fullName>
    </recommendedName>
</protein>
<gene>
    <name evidence="2" type="ORF">NS506_06872</name>
</gene>
<name>A0ABC8B4K6_9NOCA</name>
<feature type="compositionally biased region" description="Low complexity" evidence="1">
    <location>
        <begin position="170"/>
        <end position="193"/>
    </location>
</feature>
<reference evidence="2 3" key="1">
    <citation type="submission" date="2016-10" db="EMBL/GenBank/DDBJ databases">
        <title>Genome sequence of Nocardia seriolae strain EM150506, isolated from Anguila japonica.</title>
        <authorList>
            <person name="Han H.-J."/>
        </authorList>
    </citation>
    <scope>NUCLEOTIDE SEQUENCE [LARGE SCALE GENOMIC DNA]</scope>
    <source>
        <strain evidence="2 3">EM150506</strain>
    </source>
</reference>
<proteinExistence type="predicted"/>
<evidence type="ECO:0000313" key="2">
    <source>
        <dbReference type="EMBL" id="APB00903.1"/>
    </source>
</evidence>
<feature type="region of interest" description="Disordered" evidence="1">
    <location>
        <begin position="170"/>
        <end position="469"/>
    </location>
</feature>
<evidence type="ECO:0000256" key="1">
    <source>
        <dbReference type="SAM" id="MobiDB-lite"/>
    </source>
</evidence>
<accession>A0ABC8B4K6</accession>
<evidence type="ECO:0008006" key="4">
    <source>
        <dbReference type="Google" id="ProtNLM"/>
    </source>
</evidence>
<dbReference type="EMBL" id="CP017839">
    <property type="protein sequence ID" value="APB00903.1"/>
    <property type="molecule type" value="Genomic_DNA"/>
</dbReference>
<dbReference type="CDD" id="cd00060">
    <property type="entry name" value="FHA"/>
    <property type="match status" value="1"/>
</dbReference>